<evidence type="ECO:0000313" key="2">
    <source>
        <dbReference type="EMBL" id="GAA0652417.1"/>
    </source>
</evidence>
<comment type="caution">
    <text evidence="2">The sequence shown here is derived from an EMBL/GenBank/DDBJ whole genome shotgun (WGS) entry which is preliminary data.</text>
</comment>
<proteinExistence type="predicted"/>
<feature type="compositionally biased region" description="Low complexity" evidence="1">
    <location>
        <begin position="57"/>
        <end position="69"/>
    </location>
</feature>
<keyword evidence="3" id="KW-1185">Reference proteome</keyword>
<gene>
    <name evidence="2" type="ORF">GCM10009535_33510</name>
</gene>
<name>A0ABN1HIJ4_9ACTN</name>
<evidence type="ECO:0000256" key="1">
    <source>
        <dbReference type="SAM" id="MobiDB-lite"/>
    </source>
</evidence>
<evidence type="ECO:0000313" key="3">
    <source>
        <dbReference type="Proteomes" id="UP001500724"/>
    </source>
</evidence>
<organism evidence="2 3">
    <name type="scientific">Streptomyces thermocarboxydovorans</name>
    <dbReference type="NCBI Taxonomy" id="59298"/>
    <lineage>
        <taxon>Bacteria</taxon>
        <taxon>Bacillati</taxon>
        <taxon>Actinomycetota</taxon>
        <taxon>Actinomycetes</taxon>
        <taxon>Kitasatosporales</taxon>
        <taxon>Streptomycetaceae</taxon>
        <taxon>Streptomyces</taxon>
    </lineage>
</organism>
<dbReference type="EMBL" id="BAAAGU010000032">
    <property type="protein sequence ID" value="GAA0652417.1"/>
    <property type="molecule type" value="Genomic_DNA"/>
</dbReference>
<sequence>MFIGGVGERLLGGTEPAFQVPQVGQGEVDGVLHGAGRVEAEGLGEVSGASGELTVISPASGASAPASSRSRVDLPDPFSPTTATFSPGRTVKVTWSRTVWVP</sequence>
<accession>A0ABN1HIJ4</accession>
<protein>
    <submittedName>
        <fullName evidence="2">Uncharacterized protein</fullName>
    </submittedName>
</protein>
<dbReference type="Proteomes" id="UP001500724">
    <property type="component" value="Unassembled WGS sequence"/>
</dbReference>
<feature type="region of interest" description="Disordered" evidence="1">
    <location>
        <begin position="57"/>
        <end position="83"/>
    </location>
</feature>
<reference evidence="2 3" key="1">
    <citation type="journal article" date="2019" name="Int. J. Syst. Evol. Microbiol.">
        <title>The Global Catalogue of Microorganisms (GCM) 10K type strain sequencing project: providing services to taxonomists for standard genome sequencing and annotation.</title>
        <authorList>
            <consortium name="The Broad Institute Genomics Platform"/>
            <consortium name="The Broad Institute Genome Sequencing Center for Infectious Disease"/>
            <person name="Wu L."/>
            <person name="Ma J."/>
        </authorList>
    </citation>
    <scope>NUCLEOTIDE SEQUENCE [LARGE SCALE GENOMIC DNA]</scope>
    <source>
        <strain evidence="2 3">JCM 10367</strain>
    </source>
</reference>